<organism evidence="2 3">
    <name type="scientific">Microbispora cellulosiformans</name>
    <dbReference type="NCBI Taxonomy" id="2614688"/>
    <lineage>
        <taxon>Bacteria</taxon>
        <taxon>Bacillati</taxon>
        <taxon>Actinomycetota</taxon>
        <taxon>Actinomycetes</taxon>
        <taxon>Streptosporangiales</taxon>
        <taxon>Streptosporangiaceae</taxon>
        <taxon>Microbispora</taxon>
    </lineage>
</organism>
<accession>A0A5J5KCV9</accession>
<keyword evidence="1" id="KW-0812">Transmembrane</keyword>
<feature type="transmembrane region" description="Helical" evidence="1">
    <location>
        <begin position="85"/>
        <end position="104"/>
    </location>
</feature>
<feature type="transmembrane region" description="Helical" evidence="1">
    <location>
        <begin position="47"/>
        <end position="64"/>
    </location>
</feature>
<proteinExistence type="predicted"/>
<evidence type="ECO:0000256" key="1">
    <source>
        <dbReference type="SAM" id="Phobius"/>
    </source>
</evidence>
<keyword evidence="1" id="KW-1133">Transmembrane helix</keyword>
<dbReference type="Proteomes" id="UP000327011">
    <property type="component" value="Unassembled WGS sequence"/>
</dbReference>
<protein>
    <submittedName>
        <fullName evidence="2">DUF3017 domain-containing protein</fullName>
    </submittedName>
</protein>
<dbReference type="RefSeq" id="WP_150930665.1">
    <property type="nucleotide sequence ID" value="NZ_VYTZ01000001.1"/>
</dbReference>
<dbReference type="InterPro" id="IPR021385">
    <property type="entry name" value="DUF3017"/>
</dbReference>
<keyword evidence="3" id="KW-1185">Reference proteome</keyword>
<sequence length="109" mass="10837">MSGDIEERGGRHGRDVRAGESTAWGPYLLVVAGVAAGLGTIGLGAPVSTGGAVMGGAFLAGSVARLATPDRRAGVLAVRGRRTDAITLAAFGAALVAGSLLMLLRLHDS</sequence>
<dbReference type="Pfam" id="PF11222">
    <property type="entry name" value="DUF3017"/>
    <property type="match status" value="1"/>
</dbReference>
<comment type="caution">
    <text evidence="2">The sequence shown here is derived from an EMBL/GenBank/DDBJ whole genome shotgun (WGS) entry which is preliminary data.</text>
</comment>
<keyword evidence="1" id="KW-0472">Membrane</keyword>
<name>A0A5J5KCV9_9ACTN</name>
<gene>
    <name evidence="2" type="ORF">F5972_02560</name>
</gene>
<evidence type="ECO:0000313" key="3">
    <source>
        <dbReference type="Proteomes" id="UP000327011"/>
    </source>
</evidence>
<dbReference type="AlphaFoldDB" id="A0A5J5KCV9"/>
<feature type="transmembrane region" description="Helical" evidence="1">
    <location>
        <begin position="21"/>
        <end position="41"/>
    </location>
</feature>
<reference evidence="2 3" key="1">
    <citation type="submission" date="2019-09" db="EMBL/GenBank/DDBJ databases">
        <title>Screening of Novel Bioactive Compounds from Soil-Associated.</title>
        <authorList>
            <person name="Gong X."/>
        </authorList>
    </citation>
    <scope>NUCLEOTIDE SEQUENCE [LARGE SCALE GENOMIC DNA]</scope>
    <source>
        <strain evidence="2 3">Gxj-6</strain>
    </source>
</reference>
<evidence type="ECO:0000313" key="2">
    <source>
        <dbReference type="EMBL" id="KAA9381724.1"/>
    </source>
</evidence>
<dbReference type="EMBL" id="VYTZ01000001">
    <property type="protein sequence ID" value="KAA9381724.1"/>
    <property type="molecule type" value="Genomic_DNA"/>
</dbReference>